<accession>A0ABP7JVE1</accession>
<evidence type="ECO:0000313" key="3">
    <source>
        <dbReference type="Proteomes" id="UP001501563"/>
    </source>
</evidence>
<proteinExistence type="predicted"/>
<dbReference type="EMBL" id="BAAAZA010000004">
    <property type="protein sequence ID" value="GAA3855212.1"/>
    <property type="molecule type" value="Genomic_DNA"/>
</dbReference>
<organism evidence="2 3">
    <name type="scientific">Streptomyces lannensis</name>
    <dbReference type="NCBI Taxonomy" id="766498"/>
    <lineage>
        <taxon>Bacteria</taxon>
        <taxon>Bacillati</taxon>
        <taxon>Actinomycetota</taxon>
        <taxon>Actinomycetes</taxon>
        <taxon>Kitasatosporales</taxon>
        <taxon>Streptomycetaceae</taxon>
        <taxon>Streptomyces</taxon>
    </lineage>
</organism>
<reference evidence="3" key="1">
    <citation type="journal article" date="2019" name="Int. J. Syst. Evol. Microbiol.">
        <title>The Global Catalogue of Microorganisms (GCM) 10K type strain sequencing project: providing services to taxonomists for standard genome sequencing and annotation.</title>
        <authorList>
            <consortium name="The Broad Institute Genomics Platform"/>
            <consortium name="The Broad Institute Genome Sequencing Center for Infectious Disease"/>
            <person name="Wu L."/>
            <person name="Ma J."/>
        </authorList>
    </citation>
    <scope>NUCLEOTIDE SEQUENCE [LARGE SCALE GENOMIC DNA]</scope>
    <source>
        <strain evidence="3">JCM 16578</strain>
    </source>
</reference>
<keyword evidence="1" id="KW-0812">Transmembrane</keyword>
<comment type="caution">
    <text evidence="2">The sequence shown here is derived from an EMBL/GenBank/DDBJ whole genome shotgun (WGS) entry which is preliminary data.</text>
</comment>
<feature type="transmembrane region" description="Helical" evidence="1">
    <location>
        <begin position="35"/>
        <end position="57"/>
    </location>
</feature>
<keyword evidence="3" id="KW-1185">Reference proteome</keyword>
<keyword evidence="1" id="KW-1133">Transmembrane helix</keyword>
<dbReference type="RefSeq" id="WP_345547396.1">
    <property type="nucleotide sequence ID" value="NZ_BAAAZA010000004.1"/>
</dbReference>
<evidence type="ECO:0000256" key="1">
    <source>
        <dbReference type="SAM" id="Phobius"/>
    </source>
</evidence>
<sequence>MDGLTVKAPKSARTSGQGVRAWLGETSGLNWPFRAGLLLLGALLLKKVIVAVASGLARRVDAAP</sequence>
<protein>
    <submittedName>
        <fullName evidence="2">Uncharacterized protein</fullName>
    </submittedName>
</protein>
<name>A0ABP7JVE1_9ACTN</name>
<gene>
    <name evidence="2" type="ORF">GCM10022207_18220</name>
</gene>
<evidence type="ECO:0000313" key="2">
    <source>
        <dbReference type="EMBL" id="GAA3855212.1"/>
    </source>
</evidence>
<keyword evidence="1" id="KW-0472">Membrane</keyword>
<dbReference type="Proteomes" id="UP001501563">
    <property type="component" value="Unassembled WGS sequence"/>
</dbReference>